<organism evidence="2 3">
    <name type="scientific">Candidatus Methylophosphatis roskildensis</name>
    <dbReference type="NCBI Taxonomy" id="2899263"/>
    <lineage>
        <taxon>Bacteria</taxon>
        <taxon>Pseudomonadati</taxon>
        <taxon>Pseudomonadota</taxon>
        <taxon>Betaproteobacteria</taxon>
        <taxon>Nitrosomonadales</taxon>
        <taxon>Sterolibacteriaceae</taxon>
        <taxon>Candidatus Methylophosphatis</taxon>
    </lineage>
</organism>
<dbReference type="AlphaFoldDB" id="A0A9D7E4B7"/>
<keyword evidence="2" id="KW-0540">Nuclease</keyword>
<protein>
    <submittedName>
        <fullName evidence="2">Type II restriction endonuclease subunit M</fullName>
    </submittedName>
</protein>
<evidence type="ECO:0000256" key="1">
    <source>
        <dbReference type="SAM" id="MobiDB-lite"/>
    </source>
</evidence>
<name>A0A9D7E4B7_9PROT</name>
<keyword evidence="2" id="KW-0378">Hydrolase</keyword>
<dbReference type="EMBL" id="JADJEV010000003">
    <property type="protein sequence ID" value="MBK6972680.1"/>
    <property type="molecule type" value="Genomic_DNA"/>
</dbReference>
<evidence type="ECO:0000313" key="3">
    <source>
        <dbReference type="Proteomes" id="UP000807785"/>
    </source>
</evidence>
<keyword evidence="2" id="KW-0255">Endonuclease</keyword>
<accession>A0A9D7E4B7</accession>
<dbReference type="GO" id="GO:0004519">
    <property type="term" value="F:endonuclease activity"/>
    <property type="evidence" value="ECO:0007669"/>
    <property type="project" value="UniProtKB-KW"/>
</dbReference>
<gene>
    <name evidence="2" type="ORF">IPH26_06895</name>
</gene>
<proteinExistence type="predicted"/>
<sequence length="797" mass="87555">MKTVFIRAIEAPVDEKSELILEGVRGSKTIRFEADIATFGSIPSSPFAYWIDDSLRALFGAFPKFESGDRTATRGASTCDDFRYVRLWFETTLRRPRHLAWPPFTKGGRFARYYADIPTVVDWDKDRSTFRGFIGRPGRWQERPEAVDRYFLPGITWPLRGIVFSGQAVPRGAVFSVGGKVALVPEAELLAYLALFNSAVFDALIRVFAGKVGGVQYEVGLIQSLPVPAVGISHSSSLTAMARTAWTLRRRLYSRIEISHAFLLPALLQDSGSLVARAEAWIRHAAGLEEVIDEYSATIDDHVFRLYGIATEDRKRIEQGVNASGEDDGMVPTEDDGDEEEVAEVDAAPMVTSLLSWSLGIAFGRFDVRLATGERAAPLEPEPFDPLPVCSPGMLTGDDGLPVTAAPAGNPLTFPGDGILVDDPGHPRDLVRAVRSVFDLVFDDANARWHEAAELLGAPDLRTWFAREFFEPHIKRYSKSRRKAPIYWQLATVSGSYSVWIYIHRATSDTLFHVLNDFVGPKLDHEKAKLDELAQEAGANPSAAQRHEIEQQENFVGELQASKTEVARVAPLWKPNLDDGVILNFAPLWRLVPQSRSWQGECKKAWDMLVSGDYDWANLAIHLWPERVVPKCIDDRGLAIAHGLEDVFWHEDESGTWRKSRVDETTVQKIIAERTSQAVKAALKDLLSAPTPTASQGRKAKGRSASPRSAAPKPAVAAPRTAVAYATTVDEATLSAVKTAIASVADGGSKADVLAATGLSDGDWNKAIAALLERGDVTRTGQKRGARYHADSQGEDG</sequence>
<feature type="region of interest" description="Disordered" evidence="1">
    <location>
        <begin position="690"/>
        <end position="719"/>
    </location>
</feature>
<comment type="caution">
    <text evidence="2">The sequence shown here is derived from an EMBL/GenBank/DDBJ whole genome shotgun (WGS) entry which is preliminary data.</text>
</comment>
<feature type="compositionally biased region" description="Low complexity" evidence="1">
    <location>
        <begin position="703"/>
        <end position="719"/>
    </location>
</feature>
<dbReference type="Proteomes" id="UP000807785">
    <property type="component" value="Unassembled WGS sequence"/>
</dbReference>
<reference evidence="2" key="1">
    <citation type="submission" date="2020-10" db="EMBL/GenBank/DDBJ databases">
        <title>Connecting structure to function with the recovery of over 1000 high-quality activated sludge metagenome-assembled genomes encoding full-length rRNA genes using long-read sequencing.</title>
        <authorList>
            <person name="Singleton C.M."/>
            <person name="Petriglieri F."/>
            <person name="Kristensen J.M."/>
            <person name="Kirkegaard R.H."/>
            <person name="Michaelsen T.Y."/>
            <person name="Andersen M.H."/>
            <person name="Karst S.M."/>
            <person name="Dueholm M.S."/>
            <person name="Nielsen P.H."/>
            <person name="Albertsen M."/>
        </authorList>
    </citation>
    <scope>NUCLEOTIDE SEQUENCE</scope>
    <source>
        <strain evidence="2">Bjer_18-Q3-R1-45_BAT3C.347</strain>
    </source>
</reference>
<evidence type="ECO:0000313" key="2">
    <source>
        <dbReference type="EMBL" id="MBK6972680.1"/>
    </source>
</evidence>